<dbReference type="InterPro" id="IPR051200">
    <property type="entry name" value="Host-pathogen_enzymatic-act"/>
</dbReference>
<dbReference type="InterPro" id="IPR015943">
    <property type="entry name" value="WD40/YVTN_repeat-like_dom_sf"/>
</dbReference>
<accession>A0A1G8ASY3</accession>
<dbReference type="InterPro" id="IPR019405">
    <property type="entry name" value="Lactonase_7-beta_prop"/>
</dbReference>
<name>A0A1G8ASY3_9BURK</name>
<dbReference type="AlphaFoldDB" id="A0A1G8ASY3"/>
<dbReference type="PANTHER" id="PTHR47197">
    <property type="entry name" value="PROTEIN NIRF"/>
    <property type="match status" value="1"/>
</dbReference>
<proteinExistence type="predicted"/>
<reference evidence="1 2" key="1">
    <citation type="submission" date="2016-10" db="EMBL/GenBank/DDBJ databases">
        <authorList>
            <person name="de Groot N.N."/>
        </authorList>
    </citation>
    <scope>NUCLEOTIDE SEQUENCE [LARGE SCALE GENOMIC DNA]</scope>
    <source>
        <strain evidence="1 2">LMG 2247</strain>
    </source>
</reference>
<dbReference type="Pfam" id="PF10282">
    <property type="entry name" value="Lactonase"/>
    <property type="match status" value="1"/>
</dbReference>
<dbReference type="PANTHER" id="PTHR47197:SF3">
    <property type="entry name" value="DIHYDRO-HEME D1 DEHYDROGENASE"/>
    <property type="match status" value="1"/>
</dbReference>
<dbReference type="RefSeq" id="WP_090686073.1">
    <property type="nucleotide sequence ID" value="NZ_CADERL010000011.1"/>
</dbReference>
<dbReference type="EMBL" id="FNCJ01000008">
    <property type="protein sequence ID" value="SDH24047.1"/>
    <property type="molecule type" value="Genomic_DNA"/>
</dbReference>
<dbReference type="Proteomes" id="UP000199706">
    <property type="component" value="Unassembled WGS sequence"/>
</dbReference>
<sequence length="396" mass="41148">MGWRNRFNHIEAQGQSALPGLRQLAAVVAACVVLGACSTSNDAANDAAAKAAAVPVGELAKGTVIPVGNAPEGLDISADSKWLYATSNGDNTLAVVDLANRNVSKTIDGHAPVKTSDDCPDNFCRGVGAVGVAVDANGRRAYVSSLRPDSLAFVDLDKGRILRTVRAQRFPQNVVLSPDGRRAYVMNVVSNTVSVFETANGRPLGRFALKGGDAHDQPFGRPVGMVLSSDGKRLFVTNGVAGTVEVFNTLNRRLIGSIDAAGALDVQVDPHSGNLLVLARDGIVEYDAQTLKPANTLHFCGTPTAYHFVLSPDGNTLAVSLSQDGVVTTVARDSGKVNGGYAAGDNPQALRYTPDGATLAVVSNGGVVLFNASDRSGARAYLAKHGELFCPAPQAS</sequence>
<evidence type="ECO:0000313" key="2">
    <source>
        <dbReference type="Proteomes" id="UP000199706"/>
    </source>
</evidence>
<evidence type="ECO:0000313" key="1">
    <source>
        <dbReference type="EMBL" id="SDH24047.1"/>
    </source>
</evidence>
<gene>
    <name evidence="1" type="ORF">SAMN05216466_10883</name>
</gene>
<dbReference type="InterPro" id="IPR011048">
    <property type="entry name" value="Haem_d1_sf"/>
</dbReference>
<organism evidence="1 2">
    <name type="scientific">Paraburkholderia phenazinium</name>
    <dbReference type="NCBI Taxonomy" id="60549"/>
    <lineage>
        <taxon>Bacteria</taxon>
        <taxon>Pseudomonadati</taxon>
        <taxon>Pseudomonadota</taxon>
        <taxon>Betaproteobacteria</taxon>
        <taxon>Burkholderiales</taxon>
        <taxon>Burkholderiaceae</taxon>
        <taxon>Paraburkholderia</taxon>
    </lineage>
</organism>
<protein>
    <submittedName>
        <fullName evidence="1">40-residue YVTN family beta-propeller repeat-containing protein</fullName>
    </submittedName>
</protein>
<dbReference type="SUPFAM" id="SSF51004">
    <property type="entry name" value="C-terminal (heme d1) domain of cytochrome cd1-nitrite reductase"/>
    <property type="match status" value="1"/>
</dbReference>
<dbReference type="Gene3D" id="2.130.10.10">
    <property type="entry name" value="YVTN repeat-like/Quinoprotein amine dehydrogenase"/>
    <property type="match status" value="3"/>
</dbReference>